<keyword evidence="1" id="KW-0496">Mitochondrion</keyword>
<dbReference type="AlphaFoldDB" id="A0A896YSP4"/>
<reference evidence="1" key="1">
    <citation type="journal article" date="2020" name="Comput. Struct. Biotechnol. J.">
        <title>The mitogenomes of two saprophytic Boletales species (Coniophora) reveals intron dynamics and accumulation of plasmid-derived and non-conserved genes.</title>
        <authorList>
            <person name="Wu P."/>
            <person name="Bao Z."/>
            <person name="Tu W."/>
            <person name="Li L."/>
            <person name="Xiong C."/>
            <person name="Jin X."/>
            <person name="Li P."/>
            <person name="Gui M."/>
            <person name="Huang W."/>
            <person name="Li Q."/>
        </authorList>
    </citation>
    <scope>NUCLEOTIDE SEQUENCE</scope>
</reference>
<gene>
    <name evidence="1" type="primary">orf302</name>
</gene>
<protein>
    <submittedName>
        <fullName evidence="1">Uncharacterized protein</fullName>
    </submittedName>
</protein>
<evidence type="ECO:0000313" key="1">
    <source>
        <dbReference type="EMBL" id="QSE33960.1"/>
    </source>
</evidence>
<proteinExistence type="predicted"/>
<sequence>MFLFNKLNSKRFVFCAWEDNPNRIPQFRSASNISKPYEMNIKRNDFSEISFSLSQYSQFKNIWSMVIKQLSSILIEISPNINQKLFIIAKLQYADGTYKSLGSSCKVSINPQFIKLYLSHIQTILSRRSNDYNVNNEQVVRIVFNFFFINPKFKEDKLAKWADLNSLDQQVKEMNLIPFKISNQLILKLPANNNYSSWGTVNSESDVNLVISLSFMATLLVWNKVTNVVTINDVSFTDEISPDGILIRTFSNNIKVYFKDGKVVLKNPSWVEYFKCIIISPSIPVVVVSGISESITWLDENF</sequence>
<name>A0A896YSP4_9AGAM</name>
<accession>A0A896YSP4</accession>
<organism evidence="1">
    <name type="scientific">Coniophora olivacea</name>
    <dbReference type="NCBI Taxonomy" id="85977"/>
    <lineage>
        <taxon>Eukaryota</taxon>
        <taxon>Fungi</taxon>
        <taxon>Dikarya</taxon>
        <taxon>Basidiomycota</taxon>
        <taxon>Agaricomycotina</taxon>
        <taxon>Agaricomycetes</taxon>
        <taxon>Agaricomycetidae</taxon>
        <taxon>Boletales</taxon>
        <taxon>Coniophorineae</taxon>
        <taxon>Coniophoraceae</taxon>
        <taxon>Coniophora</taxon>
    </lineage>
</organism>
<geneLocation type="mitochondrion" evidence="1"/>
<dbReference type="EMBL" id="MT375015">
    <property type="protein sequence ID" value="QSE33960.1"/>
    <property type="molecule type" value="Genomic_DNA"/>
</dbReference>